<protein>
    <submittedName>
        <fullName evidence="1">Uncharacterized protein</fullName>
    </submittedName>
</protein>
<dbReference type="EMBL" id="UINC01202462">
    <property type="protein sequence ID" value="SVE22275.1"/>
    <property type="molecule type" value="Genomic_DNA"/>
</dbReference>
<gene>
    <name evidence="1" type="ORF">METZ01_LOCUS475129</name>
</gene>
<dbReference type="AlphaFoldDB" id="A0A383BSI4"/>
<organism evidence="1">
    <name type="scientific">marine metagenome</name>
    <dbReference type="NCBI Taxonomy" id="408172"/>
    <lineage>
        <taxon>unclassified sequences</taxon>
        <taxon>metagenomes</taxon>
        <taxon>ecological metagenomes</taxon>
    </lineage>
</organism>
<evidence type="ECO:0000313" key="1">
    <source>
        <dbReference type="EMBL" id="SVE22275.1"/>
    </source>
</evidence>
<name>A0A383BSI4_9ZZZZ</name>
<accession>A0A383BSI4</accession>
<reference evidence="1" key="1">
    <citation type="submission" date="2018-05" db="EMBL/GenBank/DDBJ databases">
        <authorList>
            <person name="Lanie J.A."/>
            <person name="Ng W.-L."/>
            <person name="Kazmierczak K.M."/>
            <person name="Andrzejewski T.M."/>
            <person name="Davidsen T.M."/>
            <person name="Wayne K.J."/>
            <person name="Tettelin H."/>
            <person name="Glass J.I."/>
            <person name="Rusch D."/>
            <person name="Podicherti R."/>
            <person name="Tsui H.-C.T."/>
            <person name="Winkler M.E."/>
        </authorList>
    </citation>
    <scope>NUCLEOTIDE SEQUENCE</scope>
</reference>
<proteinExistence type="predicted"/>
<sequence>MLYKIKLVISPRMWFIIEDAPLCVAR</sequence>